<name>A0ACB8TJ99_9AGAM</name>
<keyword evidence="2" id="KW-1185">Reference proteome</keyword>
<proteinExistence type="predicted"/>
<organism evidence="1 2">
    <name type="scientific">Artomyces pyxidatus</name>
    <dbReference type="NCBI Taxonomy" id="48021"/>
    <lineage>
        <taxon>Eukaryota</taxon>
        <taxon>Fungi</taxon>
        <taxon>Dikarya</taxon>
        <taxon>Basidiomycota</taxon>
        <taxon>Agaricomycotina</taxon>
        <taxon>Agaricomycetes</taxon>
        <taxon>Russulales</taxon>
        <taxon>Auriscalpiaceae</taxon>
        <taxon>Artomyces</taxon>
    </lineage>
</organism>
<gene>
    <name evidence="1" type="ORF">BV25DRAFT_1818850</name>
</gene>
<reference evidence="1" key="1">
    <citation type="submission" date="2021-03" db="EMBL/GenBank/DDBJ databases">
        <authorList>
            <consortium name="DOE Joint Genome Institute"/>
            <person name="Ahrendt S."/>
            <person name="Looney B.P."/>
            <person name="Miyauchi S."/>
            <person name="Morin E."/>
            <person name="Drula E."/>
            <person name="Courty P.E."/>
            <person name="Chicoki N."/>
            <person name="Fauchery L."/>
            <person name="Kohler A."/>
            <person name="Kuo A."/>
            <person name="Labutti K."/>
            <person name="Pangilinan J."/>
            <person name="Lipzen A."/>
            <person name="Riley R."/>
            <person name="Andreopoulos W."/>
            <person name="He G."/>
            <person name="Johnson J."/>
            <person name="Barry K.W."/>
            <person name="Grigoriev I.V."/>
            <person name="Nagy L."/>
            <person name="Hibbett D."/>
            <person name="Henrissat B."/>
            <person name="Matheny P.B."/>
            <person name="Labbe J."/>
            <person name="Martin F."/>
        </authorList>
    </citation>
    <scope>NUCLEOTIDE SEQUENCE</scope>
    <source>
        <strain evidence="1">HHB10654</strain>
    </source>
</reference>
<dbReference type="EMBL" id="MU277188">
    <property type="protein sequence ID" value="KAI0068443.1"/>
    <property type="molecule type" value="Genomic_DNA"/>
</dbReference>
<protein>
    <submittedName>
        <fullName evidence="1">Uncharacterized protein</fullName>
    </submittedName>
</protein>
<reference evidence="1" key="2">
    <citation type="journal article" date="2022" name="New Phytol.">
        <title>Evolutionary transition to the ectomycorrhizal habit in the genomes of a hyperdiverse lineage of mushroom-forming fungi.</title>
        <authorList>
            <person name="Looney B."/>
            <person name="Miyauchi S."/>
            <person name="Morin E."/>
            <person name="Drula E."/>
            <person name="Courty P.E."/>
            <person name="Kohler A."/>
            <person name="Kuo A."/>
            <person name="LaButti K."/>
            <person name="Pangilinan J."/>
            <person name="Lipzen A."/>
            <person name="Riley R."/>
            <person name="Andreopoulos W."/>
            <person name="He G."/>
            <person name="Johnson J."/>
            <person name="Nolan M."/>
            <person name="Tritt A."/>
            <person name="Barry K.W."/>
            <person name="Grigoriev I.V."/>
            <person name="Nagy L.G."/>
            <person name="Hibbett D."/>
            <person name="Henrissat B."/>
            <person name="Matheny P.B."/>
            <person name="Labbe J."/>
            <person name="Martin F.M."/>
        </authorList>
    </citation>
    <scope>NUCLEOTIDE SEQUENCE</scope>
    <source>
        <strain evidence="1">HHB10654</strain>
    </source>
</reference>
<sequence>MLAQLTTGMMPVILLNGVNGGPGTLTESLYTLPLIMTRSEQSPVGGVQEGNKGIIDLSGLQGKDNTACASRRGERQRNHVSGKTPRFAYLGVDQTWARVVAINNRLSTGYARASAPLSIERRCDGSARIDVGRVPGSVVET</sequence>
<evidence type="ECO:0000313" key="1">
    <source>
        <dbReference type="EMBL" id="KAI0068443.1"/>
    </source>
</evidence>
<accession>A0ACB8TJ99</accession>
<dbReference type="Proteomes" id="UP000814140">
    <property type="component" value="Unassembled WGS sequence"/>
</dbReference>
<comment type="caution">
    <text evidence="1">The sequence shown here is derived from an EMBL/GenBank/DDBJ whole genome shotgun (WGS) entry which is preliminary data.</text>
</comment>
<evidence type="ECO:0000313" key="2">
    <source>
        <dbReference type="Proteomes" id="UP000814140"/>
    </source>
</evidence>